<dbReference type="FunFam" id="2.70.150.10:FF:000020">
    <property type="entry name" value="Copper-exporting P-type ATPase A"/>
    <property type="match status" value="1"/>
</dbReference>
<dbReference type="Gene3D" id="3.30.70.100">
    <property type="match status" value="2"/>
</dbReference>
<dbReference type="CDD" id="cd00371">
    <property type="entry name" value="HMA"/>
    <property type="match status" value="2"/>
</dbReference>
<keyword evidence="6 18" id="KW-0812">Transmembrane</keyword>
<comment type="subcellular location">
    <subcellularLocation>
        <location evidence="1">Cell membrane</location>
        <topology evidence="1">Multi-pass membrane protein</topology>
    </subcellularLocation>
</comment>
<dbReference type="Pfam" id="PF00122">
    <property type="entry name" value="E1-E2_ATPase"/>
    <property type="match status" value="1"/>
</dbReference>
<keyword evidence="20" id="KW-0614">Plasmid</keyword>
<dbReference type="InterPro" id="IPR059000">
    <property type="entry name" value="ATPase_P-type_domA"/>
</dbReference>
<dbReference type="NCBIfam" id="TIGR00003">
    <property type="entry name" value="copper ion binding protein"/>
    <property type="match status" value="1"/>
</dbReference>
<feature type="domain" description="HMA" evidence="19">
    <location>
        <begin position="17"/>
        <end position="83"/>
    </location>
</feature>
<evidence type="ECO:0000256" key="11">
    <source>
        <dbReference type="ARBA" id="ARBA00022840"/>
    </source>
</evidence>
<keyword evidence="7 18" id="KW-0479">Metal-binding</keyword>
<dbReference type="RefSeq" id="WP_054590530.1">
    <property type="nucleotide sequence ID" value="NZ_CP012701.1"/>
</dbReference>
<proteinExistence type="inferred from homology"/>
<keyword evidence="16" id="KW-0406">Ion transport</keyword>
<dbReference type="GO" id="GO:0005507">
    <property type="term" value="F:copper ion binding"/>
    <property type="evidence" value="ECO:0007669"/>
    <property type="project" value="InterPro"/>
</dbReference>
<feature type="transmembrane region" description="Helical" evidence="18">
    <location>
        <begin position="178"/>
        <end position="199"/>
    </location>
</feature>
<feature type="transmembrane region" description="Helical" evidence="18">
    <location>
        <begin position="789"/>
        <end position="809"/>
    </location>
</feature>
<accession>A0A0N9V2R0</accession>
<geneLocation type="plasmid" evidence="20 21">
    <name>1</name>
</geneLocation>
<feature type="domain" description="HMA" evidence="19">
    <location>
        <begin position="85"/>
        <end position="150"/>
    </location>
</feature>
<dbReference type="PROSITE" id="PS01047">
    <property type="entry name" value="HMA_1"/>
    <property type="match status" value="2"/>
</dbReference>
<dbReference type="PROSITE" id="PS01229">
    <property type="entry name" value="COF_2"/>
    <property type="match status" value="1"/>
</dbReference>
<dbReference type="SUPFAM" id="SSF55008">
    <property type="entry name" value="HMA, heavy metal-associated domain"/>
    <property type="match status" value="2"/>
</dbReference>
<dbReference type="Gene3D" id="2.70.150.10">
    <property type="entry name" value="Calcium-transporting ATPase, cytoplasmic transduction domain A"/>
    <property type="match status" value="1"/>
</dbReference>
<dbReference type="GO" id="GO:0016887">
    <property type="term" value="F:ATP hydrolysis activity"/>
    <property type="evidence" value="ECO:0007669"/>
    <property type="project" value="InterPro"/>
</dbReference>
<keyword evidence="17 18" id="KW-0472">Membrane</keyword>
<keyword evidence="14 18" id="KW-1133">Transmembrane helix</keyword>
<dbReference type="PANTHER" id="PTHR43520">
    <property type="entry name" value="ATP7, ISOFORM B"/>
    <property type="match status" value="1"/>
</dbReference>
<evidence type="ECO:0000256" key="12">
    <source>
        <dbReference type="ARBA" id="ARBA00022842"/>
    </source>
</evidence>
<dbReference type="PATRIC" id="fig|33050.5.peg.4707"/>
<dbReference type="PROSITE" id="PS50846">
    <property type="entry name" value="HMA_2"/>
    <property type="match status" value="2"/>
</dbReference>
<feature type="transmembrane region" description="Helical" evidence="18">
    <location>
        <begin position="267"/>
        <end position="287"/>
    </location>
</feature>
<dbReference type="FunFam" id="3.30.70.100:FF:000005">
    <property type="entry name" value="Copper-exporting P-type ATPase A"/>
    <property type="match status" value="2"/>
</dbReference>
<evidence type="ECO:0000256" key="6">
    <source>
        <dbReference type="ARBA" id="ARBA00022692"/>
    </source>
</evidence>
<dbReference type="GO" id="GO:0055070">
    <property type="term" value="P:copper ion homeostasis"/>
    <property type="evidence" value="ECO:0007669"/>
    <property type="project" value="TreeGrafter"/>
</dbReference>
<keyword evidence="5 18" id="KW-1003">Cell membrane</keyword>
<dbReference type="EC" id="7.2.2.8" evidence="3"/>
<evidence type="ECO:0000256" key="18">
    <source>
        <dbReference type="RuleBase" id="RU362081"/>
    </source>
</evidence>
<dbReference type="InterPro" id="IPR023299">
    <property type="entry name" value="ATPase_P-typ_cyto_dom_N"/>
</dbReference>
<evidence type="ECO:0000256" key="1">
    <source>
        <dbReference type="ARBA" id="ARBA00004651"/>
    </source>
</evidence>
<sequence length="817" mass="84588">MNAPARLPVKTYAESDDGLSLAIEGMTCATCVGRVERAIAGAPGVARVSVNLATERANVEFADGRYDVGAVADAVLSAGYTPVTQTTELTITGMTCGSCVGRVEKALLKVPGVRSASVNLATETARIEAVGNVPAYVLVDAVESAGYTASARTGSAEAERDAEDARRDTAATRELRHVLIAAALSLPLVVPMLLAPFGIEVAVPGWVQLLLATPVQFWLGARFYRAGWKAVRARTGNMDLLVAIGTSAAYGLSLYQLLFAPMHAMAAHYYFEASAVVITLILLGKWLEGRAKRQTGEAIRALMALRPDQARVVGVDGTEREVALAEVRTGDRVRVRPGERIPVDGRLIEGATHVDESMLTGESLPVIKGPGDKVTGGSINADGLILVETTAVGAETTLARIVRLVESAQGAKAPIQRLVDRVSAVFVPIVLFIAALTFASWLSAGAGVAVAILNAVAVLVIACPCALGLATPTAIMAGTGVAARAGVLIKDAEALETAHRINVVAFDKTGTLTEGKPSLLAGLPADGVERTELIALAAALQAGSEHPLARAVMAWATCEGIEPASAEGMRGLPGRGVAAAVNGRELLLGSTRLMEDEGIALTALSVEAARLEAEGRTVSWVAERAPERRLLGLLAFGDEVKASALAAVTALHYRGIRSVMLTGDNAGSARAAAAKLAIDDFIANVLPEGKSDAVAALKGEGRTVAMVGDGVNDAPALAAADVGIAMSTGTDVAMHAAGITLMRGDPRLVADAIDISKRTYAKIRQGLFWAFIYNLIGIPLAALGYLSPVIAGAAMALSSVSVVANALTLRRWRPTAT</sequence>
<evidence type="ECO:0000256" key="3">
    <source>
        <dbReference type="ARBA" id="ARBA00012517"/>
    </source>
</evidence>
<dbReference type="GO" id="GO:0060003">
    <property type="term" value="P:copper ion export"/>
    <property type="evidence" value="ECO:0007669"/>
    <property type="project" value="UniProtKB-ARBA"/>
</dbReference>
<keyword evidence="12" id="KW-0460">Magnesium</keyword>
<evidence type="ECO:0000256" key="17">
    <source>
        <dbReference type="ARBA" id="ARBA00023136"/>
    </source>
</evidence>
<keyword evidence="4" id="KW-0813">Transport</keyword>
<evidence type="ECO:0000256" key="13">
    <source>
        <dbReference type="ARBA" id="ARBA00022967"/>
    </source>
</evidence>
<dbReference type="EMBL" id="CP012701">
    <property type="protein sequence ID" value="ALH83071.1"/>
    <property type="molecule type" value="Genomic_DNA"/>
</dbReference>
<evidence type="ECO:0000313" key="20">
    <source>
        <dbReference type="EMBL" id="ALH83071.1"/>
    </source>
</evidence>
<feature type="transmembrane region" description="Helical" evidence="18">
    <location>
        <begin position="766"/>
        <end position="783"/>
    </location>
</feature>
<dbReference type="SFLD" id="SFLDG00002">
    <property type="entry name" value="C1.7:_P-type_atpase_like"/>
    <property type="match status" value="1"/>
</dbReference>
<organism evidence="20 21">
    <name type="scientific">Sphingopyxis macrogoltabida</name>
    <name type="common">Sphingomonas macrogoltabidus</name>
    <dbReference type="NCBI Taxonomy" id="33050"/>
    <lineage>
        <taxon>Bacteria</taxon>
        <taxon>Pseudomonadati</taxon>
        <taxon>Pseudomonadota</taxon>
        <taxon>Alphaproteobacteria</taxon>
        <taxon>Sphingomonadales</taxon>
        <taxon>Sphingomonadaceae</taxon>
        <taxon>Sphingopyxis</taxon>
    </lineage>
</organism>
<dbReference type="InterPro" id="IPR036412">
    <property type="entry name" value="HAD-like_sf"/>
</dbReference>
<dbReference type="InterPro" id="IPR023298">
    <property type="entry name" value="ATPase_P-typ_TM_dom_sf"/>
</dbReference>
<dbReference type="Pfam" id="PF00702">
    <property type="entry name" value="Hydrolase"/>
    <property type="match status" value="1"/>
</dbReference>
<comment type="similarity">
    <text evidence="2 18">Belongs to the cation transport ATPase (P-type) (TC 3.A.3) family. Type IB subfamily.</text>
</comment>
<evidence type="ECO:0000256" key="2">
    <source>
        <dbReference type="ARBA" id="ARBA00006024"/>
    </source>
</evidence>
<evidence type="ECO:0000256" key="16">
    <source>
        <dbReference type="ARBA" id="ARBA00023065"/>
    </source>
</evidence>
<reference evidence="20 21" key="1">
    <citation type="journal article" date="2015" name="Genome Announc.">
        <title>Complete Genome Sequence of Polypropylene Glycol- and Polyethylene Glycol-Degrading Sphingopyxis macrogoltabida Strain EY-1.</title>
        <authorList>
            <person name="Ohtsubo Y."/>
            <person name="Nagata Y."/>
            <person name="Numata M."/>
            <person name="Tsuchikane K."/>
            <person name="Hosoyama A."/>
            <person name="Yamazoe A."/>
            <person name="Tsuda M."/>
            <person name="Fujita N."/>
            <person name="Kawai F."/>
        </authorList>
    </citation>
    <scope>NUCLEOTIDE SEQUENCE [LARGE SCALE GENOMIC DNA]</scope>
    <source>
        <strain evidence="20 21">EY-1</strain>
        <plasmid evidence="20">1</plasmid>
    </source>
</reference>
<evidence type="ECO:0000256" key="8">
    <source>
        <dbReference type="ARBA" id="ARBA00022737"/>
    </source>
</evidence>
<dbReference type="GO" id="GO:0140581">
    <property type="term" value="F:P-type monovalent copper transporter activity"/>
    <property type="evidence" value="ECO:0007669"/>
    <property type="project" value="UniProtKB-EC"/>
</dbReference>
<dbReference type="PANTHER" id="PTHR43520:SF8">
    <property type="entry name" value="P-TYPE CU(+) TRANSPORTER"/>
    <property type="match status" value="1"/>
</dbReference>
<keyword evidence="13" id="KW-1278">Translocase</keyword>
<dbReference type="CDD" id="cd02094">
    <property type="entry name" value="P-type_ATPase_Cu-like"/>
    <property type="match status" value="1"/>
</dbReference>
<name>A0A0N9V2R0_SPHMC</name>
<keyword evidence="11 18" id="KW-0067">ATP-binding</keyword>
<dbReference type="InterPro" id="IPR006122">
    <property type="entry name" value="HMA_Cu_ion-bd"/>
</dbReference>
<dbReference type="Gene3D" id="3.40.50.1000">
    <property type="entry name" value="HAD superfamily/HAD-like"/>
    <property type="match status" value="1"/>
</dbReference>
<evidence type="ECO:0000256" key="5">
    <source>
        <dbReference type="ARBA" id="ARBA00022475"/>
    </source>
</evidence>
<dbReference type="GO" id="GO:0005524">
    <property type="term" value="F:ATP binding"/>
    <property type="evidence" value="ECO:0007669"/>
    <property type="project" value="UniProtKB-UniRule"/>
</dbReference>
<dbReference type="Gene3D" id="3.40.1110.10">
    <property type="entry name" value="Calcium-transporting ATPase, cytoplasmic domain N"/>
    <property type="match status" value="1"/>
</dbReference>
<dbReference type="Pfam" id="PF00403">
    <property type="entry name" value="HMA"/>
    <property type="match status" value="2"/>
</dbReference>
<dbReference type="SUPFAM" id="SSF81665">
    <property type="entry name" value="Calcium ATPase, transmembrane domain M"/>
    <property type="match status" value="1"/>
</dbReference>
<protein>
    <recommendedName>
        <fullName evidence="3">P-type Cu(+) transporter</fullName>
        <ecNumber evidence="3">7.2.2.8</ecNumber>
    </recommendedName>
</protein>
<evidence type="ECO:0000256" key="14">
    <source>
        <dbReference type="ARBA" id="ARBA00022989"/>
    </source>
</evidence>
<keyword evidence="9 18" id="KW-0547">Nucleotide-binding</keyword>
<evidence type="ECO:0000256" key="9">
    <source>
        <dbReference type="ARBA" id="ARBA00022741"/>
    </source>
</evidence>
<dbReference type="GO" id="GO:0043682">
    <property type="term" value="F:P-type divalent copper transporter activity"/>
    <property type="evidence" value="ECO:0007669"/>
    <property type="project" value="TreeGrafter"/>
</dbReference>
<dbReference type="AlphaFoldDB" id="A0A0N9V2R0"/>
<evidence type="ECO:0000256" key="10">
    <source>
        <dbReference type="ARBA" id="ARBA00022796"/>
    </source>
</evidence>
<evidence type="ECO:0000256" key="7">
    <source>
        <dbReference type="ARBA" id="ARBA00022723"/>
    </source>
</evidence>
<dbReference type="InterPro" id="IPR018303">
    <property type="entry name" value="ATPase_P-typ_P_site"/>
</dbReference>
<dbReference type="NCBIfam" id="TIGR01511">
    <property type="entry name" value="ATPase-IB1_Cu"/>
    <property type="match status" value="1"/>
</dbReference>
<evidence type="ECO:0000259" key="19">
    <source>
        <dbReference type="PROSITE" id="PS50846"/>
    </source>
</evidence>
<dbReference type="InterPro" id="IPR027256">
    <property type="entry name" value="P-typ_ATPase_IB"/>
</dbReference>
<dbReference type="SUPFAM" id="SSF56784">
    <property type="entry name" value="HAD-like"/>
    <property type="match status" value="1"/>
</dbReference>
<dbReference type="InterPro" id="IPR023214">
    <property type="entry name" value="HAD_sf"/>
</dbReference>
<dbReference type="InterPro" id="IPR036163">
    <property type="entry name" value="HMA_dom_sf"/>
</dbReference>
<dbReference type="OrthoDB" id="9813266at2"/>
<feature type="transmembrane region" description="Helical" evidence="18">
    <location>
        <begin position="422"/>
        <end position="442"/>
    </location>
</feature>
<dbReference type="InterPro" id="IPR017969">
    <property type="entry name" value="Heavy-metal-associated_CS"/>
</dbReference>
<dbReference type="PRINTS" id="PR00943">
    <property type="entry name" value="CUATPASE"/>
</dbReference>
<dbReference type="PROSITE" id="PS00154">
    <property type="entry name" value="ATPASE_E1_E2"/>
    <property type="match status" value="1"/>
</dbReference>
<evidence type="ECO:0000256" key="4">
    <source>
        <dbReference type="ARBA" id="ARBA00022448"/>
    </source>
</evidence>
<dbReference type="KEGG" id="smag:AN936_23275"/>
<dbReference type="SUPFAM" id="SSF81653">
    <property type="entry name" value="Calcium ATPase, transduction domain A"/>
    <property type="match status" value="1"/>
</dbReference>
<dbReference type="NCBIfam" id="TIGR01494">
    <property type="entry name" value="ATPase_P-type"/>
    <property type="match status" value="1"/>
</dbReference>
<feature type="transmembrane region" description="Helical" evidence="18">
    <location>
        <begin position="448"/>
        <end position="470"/>
    </location>
</feature>
<dbReference type="Proteomes" id="UP000058074">
    <property type="component" value="Plasmid 1"/>
</dbReference>
<evidence type="ECO:0000256" key="15">
    <source>
        <dbReference type="ARBA" id="ARBA00023008"/>
    </source>
</evidence>
<dbReference type="InterPro" id="IPR008250">
    <property type="entry name" value="ATPase_P-typ_transduc_dom_A_sf"/>
</dbReference>
<dbReference type="InterPro" id="IPR006121">
    <property type="entry name" value="HMA_dom"/>
</dbReference>
<dbReference type="GO" id="GO:0005886">
    <property type="term" value="C:plasma membrane"/>
    <property type="evidence" value="ECO:0007669"/>
    <property type="project" value="UniProtKB-SubCell"/>
</dbReference>
<keyword evidence="8" id="KW-0677">Repeat</keyword>
<dbReference type="SFLD" id="SFLDF00027">
    <property type="entry name" value="p-type_atpase"/>
    <property type="match status" value="1"/>
</dbReference>
<keyword evidence="10" id="KW-0187">Copper transport</keyword>
<dbReference type="InterPro" id="IPR001757">
    <property type="entry name" value="P_typ_ATPase"/>
</dbReference>
<gene>
    <name evidence="20" type="ORF">AN936_23275</name>
</gene>
<feature type="transmembrane region" description="Helical" evidence="18">
    <location>
        <begin position="236"/>
        <end position="255"/>
    </location>
</feature>
<evidence type="ECO:0000313" key="21">
    <source>
        <dbReference type="Proteomes" id="UP000058074"/>
    </source>
</evidence>
<keyword evidence="15" id="KW-0186">Copper</keyword>
<dbReference type="SFLD" id="SFLDS00003">
    <property type="entry name" value="Haloacid_Dehalogenase"/>
    <property type="match status" value="1"/>
</dbReference>
<dbReference type="InterPro" id="IPR044492">
    <property type="entry name" value="P_typ_ATPase_HD_dom"/>
</dbReference>
<dbReference type="NCBIfam" id="TIGR01525">
    <property type="entry name" value="ATPase-IB_hvy"/>
    <property type="match status" value="1"/>
</dbReference>
<feature type="transmembrane region" description="Helical" evidence="18">
    <location>
        <begin position="205"/>
        <end position="224"/>
    </location>
</feature>
<dbReference type="PRINTS" id="PR00119">
    <property type="entry name" value="CATATPASE"/>
</dbReference>